<keyword evidence="2" id="KW-0343">GTPase activation</keyword>
<dbReference type="FunFam" id="1.10.8.270:FF:000005">
    <property type="entry name" value="TBC1 domain family member 15"/>
    <property type="match status" value="1"/>
</dbReference>
<proteinExistence type="predicted"/>
<feature type="region of interest" description="Disordered" evidence="10">
    <location>
        <begin position="1"/>
        <end position="40"/>
    </location>
</feature>
<organism evidence="12 13">
    <name type="scientific">Riccia sorocarpa</name>
    <dbReference type="NCBI Taxonomy" id="122646"/>
    <lineage>
        <taxon>Eukaryota</taxon>
        <taxon>Viridiplantae</taxon>
        <taxon>Streptophyta</taxon>
        <taxon>Embryophyta</taxon>
        <taxon>Marchantiophyta</taxon>
        <taxon>Marchantiopsida</taxon>
        <taxon>Marchantiidae</taxon>
        <taxon>Marchantiales</taxon>
        <taxon>Ricciaceae</taxon>
        <taxon>Riccia</taxon>
    </lineage>
</organism>
<dbReference type="Pfam" id="PF12068">
    <property type="entry name" value="PH_RBD"/>
    <property type="match status" value="1"/>
</dbReference>
<dbReference type="EMBL" id="JBJQOH010000007">
    <property type="protein sequence ID" value="KAL3681932.1"/>
    <property type="molecule type" value="Genomic_DNA"/>
</dbReference>
<dbReference type="InterPro" id="IPR035969">
    <property type="entry name" value="Rab-GAP_TBC_sf"/>
</dbReference>
<dbReference type="InterPro" id="IPR000195">
    <property type="entry name" value="Rab-GAP-TBC_dom"/>
</dbReference>
<feature type="region of interest" description="Disordered" evidence="10">
    <location>
        <begin position="271"/>
        <end position="292"/>
    </location>
</feature>
<evidence type="ECO:0000313" key="12">
    <source>
        <dbReference type="EMBL" id="KAL3681932.1"/>
    </source>
</evidence>
<feature type="compositionally biased region" description="Basic and acidic residues" evidence="10">
    <location>
        <begin position="272"/>
        <end position="292"/>
    </location>
</feature>
<keyword evidence="3" id="KW-0963">Cytoplasm</keyword>
<dbReference type="SMART" id="SM00164">
    <property type="entry name" value="TBC"/>
    <property type="match status" value="1"/>
</dbReference>
<keyword evidence="5" id="KW-0007">Acetylation</keyword>
<accession>A0ABD3GRQ4</accession>
<evidence type="ECO:0000256" key="7">
    <source>
        <dbReference type="ARBA" id="ARBA00065268"/>
    </source>
</evidence>
<dbReference type="Gene3D" id="2.30.29.230">
    <property type="match status" value="1"/>
</dbReference>
<dbReference type="GO" id="GO:0005096">
    <property type="term" value="F:GTPase activator activity"/>
    <property type="evidence" value="ECO:0007669"/>
    <property type="project" value="UniProtKB-KW"/>
</dbReference>
<comment type="subunit">
    <text evidence="7">Interacts with non-phosphorylated form of RAB8A; phosphorylation of RAB8A at 'Thr-72' disrupts this interaction. Interacts with ARMC12.</text>
</comment>
<dbReference type="AlphaFoldDB" id="A0ABD3GRQ4"/>
<name>A0ABD3GRQ4_9MARC</name>
<dbReference type="Gene3D" id="1.10.472.80">
    <property type="entry name" value="Ypt/Rab-GAP domain of gyp1p, domain 3"/>
    <property type="match status" value="1"/>
</dbReference>
<gene>
    <name evidence="12" type="ORF">R1sor_024888</name>
</gene>
<keyword evidence="13" id="KW-1185">Reference proteome</keyword>
<dbReference type="PANTHER" id="PTHR22957">
    <property type="entry name" value="TBC1 DOMAIN FAMILY MEMBER GTPASE-ACTIVATING PROTEIN"/>
    <property type="match status" value="1"/>
</dbReference>
<dbReference type="PANTHER" id="PTHR22957:SF502">
    <property type="entry name" value="SMALL G PROTEIN SIGNALING MODULATOR 2-RELATED"/>
    <property type="match status" value="1"/>
</dbReference>
<dbReference type="InterPro" id="IPR021935">
    <property type="entry name" value="SGSM1/2_RBD"/>
</dbReference>
<dbReference type="FunFam" id="1.10.472.80:FF:000005">
    <property type="entry name" value="TBC1 domain family member 15"/>
    <property type="match status" value="1"/>
</dbReference>
<dbReference type="PROSITE" id="PS50086">
    <property type="entry name" value="TBC_RABGAP"/>
    <property type="match status" value="1"/>
</dbReference>
<dbReference type="Pfam" id="PF00566">
    <property type="entry name" value="RabGAP-TBC"/>
    <property type="match status" value="1"/>
</dbReference>
<evidence type="ECO:0000256" key="9">
    <source>
        <dbReference type="ARBA" id="ARBA00082539"/>
    </source>
</evidence>
<dbReference type="GO" id="GO:0005737">
    <property type="term" value="C:cytoplasm"/>
    <property type="evidence" value="ECO:0007669"/>
    <property type="project" value="UniProtKB-SubCell"/>
</dbReference>
<feature type="compositionally biased region" description="Polar residues" evidence="10">
    <location>
        <begin position="27"/>
        <end position="40"/>
    </location>
</feature>
<comment type="subcellular location">
    <subcellularLocation>
        <location evidence="1">Cytoplasm</location>
    </subcellularLocation>
</comment>
<evidence type="ECO:0000256" key="3">
    <source>
        <dbReference type="ARBA" id="ARBA00022490"/>
    </source>
</evidence>
<evidence type="ECO:0000256" key="1">
    <source>
        <dbReference type="ARBA" id="ARBA00004496"/>
    </source>
</evidence>
<evidence type="ECO:0000256" key="5">
    <source>
        <dbReference type="ARBA" id="ARBA00022990"/>
    </source>
</evidence>
<protein>
    <recommendedName>
        <fullName evidence="8">TBC1 domain family member 15</fullName>
    </recommendedName>
    <alternativeName>
        <fullName evidence="9">GTPase-activating protein RAB7</fullName>
    </alternativeName>
</protein>
<feature type="region of interest" description="Disordered" evidence="10">
    <location>
        <begin position="356"/>
        <end position="389"/>
    </location>
</feature>
<evidence type="ECO:0000313" key="13">
    <source>
        <dbReference type="Proteomes" id="UP001633002"/>
    </source>
</evidence>
<dbReference type="Proteomes" id="UP001633002">
    <property type="component" value="Unassembled WGS sequence"/>
</dbReference>
<comment type="caution">
    <text evidence="12">The sequence shown here is derived from an EMBL/GenBank/DDBJ whole genome shotgun (WGS) entry which is preliminary data.</text>
</comment>
<evidence type="ECO:0000256" key="10">
    <source>
        <dbReference type="SAM" id="MobiDB-lite"/>
    </source>
</evidence>
<evidence type="ECO:0000256" key="8">
    <source>
        <dbReference type="ARBA" id="ARBA00067480"/>
    </source>
</evidence>
<dbReference type="SUPFAM" id="SSF47923">
    <property type="entry name" value="Ypt/Rab-GAP domain of gyp1p"/>
    <property type="match status" value="2"/>
</dbReference>
<feature type="compositionally biased region" description="Acidic residues" evidence="10">
    <location>
        <begin position="373"/>
        <end position="388"/>
    </location>
</feature>
<comment type="function">
    <text evidence="6">Acts as a GTPase activating protein for RAB7A. Does not act on RAB4, RAB5 or RAB6.</text>
</comment>
<keyword evidence="4" id="KW-0597">Phosphoprotein</keyword>
<evidence type="ECO:0000256" key="6">
    <source>
        <dbReference type="ARBA" id="ARBA00055283"/>
    </source>
</evidence>
<evidence type="ECO:0000256" key="4">
    <source>
        <dbReference type="ARBA" id="ARBA00022553"/>
    </source>
</evidence>
<sequence>MGGGGGGGDNETYASMEEANAVDYSAPSRQQDSSYSVASTSAVQVEEELYKKERMTLLQENSVDSTRATDAQSSGVLDDYEVVYVKDNVSVHPTQNALGRISGRLRLIKQGPSLFMTWIPYSHGGLSRQGSNVVVKGGLRNRMGSRAAERDRNLYTIRAVSLSEMRSIRRHTPPFGWQYIIIVLTSGLAFPPLYFHNGGVKEFLATIRNHALLVRSAEDANVYLVNDIQDPLQRSLTSLELTEQPAQPASAPSQEAPWPVILKQEVPAAAENDVKREGSLKQDSRADSLRKRDHARDLSMNVLEKFSLVTKFARETTAQIFGESRMYLDGLDMDRGPAPRPPSDAEVLISGKEAQASFNKGEDSSSGLKSADEEVVDDNLSADDEGDDQAATNVGTFELVDGTQDDSPSLVWGRARPPPLGSEEWRSFLDSEGRVMDPKALRKRIFHGGIEPEVRHVVWKFLLGYFQFDSTYAEREYLIAKKKEEYEVLKAQWQTVSPEQAKRFAKYRERKHRVEKDVVRTDRTLPYYAGEGDDNANISVLRDILVTYSFYNFDLGYCQGMSDLLSPILYVVDNESEAFWCFAALMEHLAPNFHRDQNGMHSQLLALSKLVQLLDRPLHDYFKQVDCLNYFFCFRWILIQFKREFDYENVLKLWEVLWTNYLSEHFHLYMCVALLKRHRRRIMDEQMEFDTLLKFINELSGHINLESTLRDAEALCLHAGERGAGCIPPGTPPSIPDEEAGGWSD</sequence>
<feature type="domain" description="Rab-GAP TBC" evidence="11">
    <location>
        <begin position="449"/>
        <end position="661"/>
    </location>
</feature>
<dbReference type="Gene3D" id="1.10.8.270">
    <property type="entry name" value="putative rabgap domain of human tbc1 domain family member 14 like domains"/>
    <property type="match status" value="1"/>
</dbReference>
<reference evidence="12 13" key="1">
    <citation type="submission" date="2024-09" db="EMBL/GenBank/DDBJ databases">
        <title>Chromosome-scale assembly of Riccia sorocarpa.</title>
        <authorList>
            <person name="Paukszto L."/>
        </authorList>
    </citation>
    <scope>NUCLEOTIDE SEQUENCE [LARGE SCALE GENOMIC DNA]</scope>
    <source>
        <strain evidence="12">LP-2024</strain>
        <tissue evidence="12">Aerial parts of the thallus</tissue>
    </source>
</reference>
<evidence type="ECO:0000256" key="2">
    <source>
        <dbReference type="ARBA" id="ARBA00022468"/>
    </source>
</evidence>
<evidence type="ECO:0000259" key="11">
    <source>
        <dbReference type="PROSITE" id="PS50086"/>
    </source>
</evidence>